<evidence type="ECO:0000256" key="1">
    <source>
        <dbReference type="ARBA" id="ARBA00006484"/>
    </source>
</evidence>
<dbReference type="Pfam" id="PF13561">
    <property type="entry name" value="adh_short_C2"/>
    <property type="match status" value="1"/>
</dbReference>
<dbReference type="PRINTS" id="PR00080">
    <property type="entry name" value="SDRFAMILY"/>
</dbReference>
<evidence type="ECO:0000313" key="4">
    <source>
        <dbReference type="Proteomes" id="UP000233375"/>
    </source>
</evidence>
<comment type="similarity">
    <text evidence="1">Belongs to the short-chain dehydrogenases/reductases (SDR) family.</text>
</comment>
<dbReference type="InterPro" id="IPR050259">
    <property type="entry name" value="SDR"/>
</dbReference>
<comment type="caution">
    <text evidence="3">The sequence shown here is derived from an EMBL/GenBank/DDBJ whole genome shotgun (WGS) entry which is preliminary data.</text>
</comment>
<dbReference type="SUPFAM" id="SSF51735">
    <property type="entry name" value="NAD(P)-binding Rossmann-fold domains"/>
    <property type="match status" value="1"/>
</dbReference>
<dbReference type="InterPro" id="IPR002347">
    <property type="entry name" value="SDR_fam"/>
</dbReference>
<dbReference type="AlphaFoldDB" id="A0A2N0Z0V9"/>
<dbReference type="Gene3D" id="3.40.50.720">
    <property type="entry name" value="NAD(P)-binding Rossmann-like Domain"/>
    <property type="match status" value="1"/>
</dbReference>
<dbReference type="RefSeq" id="WP_101177781.1">
    <property type="nucleotide sequence ID" value="NZ_PISE01000029.1"/>
</dbReference>
<proteinExistence type="inferred from homology"/>
<dbReference type="PANTHER" id="PTHR42879">
    <property type="entry name" value="3-OXOACYL-(ACYL-CARRIER-PROTEIN) REDUCTASE"/>
    <property type="match status" value="1"/>
</dbReference>
<dbReference type="GO" id="GO:0004316">
    <property type="term" value="F:3-oxoacyl-[acyl-carrier-protein] reductase (NADPH) activity"/>
    <property type="evidence" value="ECO:0007669"/>
    <property type="project" value="UniProtKB-EC"/>
</dbReference>
<gene>
    <name evidence="3" type="primary">fabG</name>
    <name evidence="3" type="ORF">CWS01_13555</name>
</gene>
<keyword evidence="2 3" id="KW-0560">Oxidoreductase</keyword>
<name>A0A2N0Z0V9_9BACI</name>
<accession>A0A2N0Z0V9</accession>
<dbReference type="NCBIfam" id="NF047420">
    <property type="entry name" value="EF_P_mod_YmfI"/>
    <property type="match status" value="1"/>
</dbReference>
<reference evidence="3 4" key="1">
    <citation type="journal article" date="2003" name="Int. J. Syst. Evol. Microbiol.">
        <title>Bacillus nealsonii sp. nov., isolated from a spacecraft-assembly facility, whose spores are gamma-radiation resistant.</title>
        <authorList>
            <person name="Venkateswaran K."/>
            <person name="Kempf M."/>
            <person name="Chen F."/>
            <person name="Satomi M."/>
            <person name="Nicholson W."/>
            <person name="Kern R."/>
        </authorList>
    </citation>
    <scope>NUCLEOTIDE SEQUENCE [LARGE SCALE GENOMIC DNA]</scope>
    <source>
        <strain evidence="3 4">FO-92</strain>
    </source>
</reference>
<dbReference type="CDD" id="cd05233">
    <property type="entry name" value="SDR_c"/>
    <property type="match status" value="1"/>
</dbReference>
<dbReference type="EMBL" id="PISE01000029">
    <property type="protein sequence ID" value="PKG23141.1"/>
    <property type="molecule type" value="Genomic_DNA"/>
</dbReference>
<sequence>MEKSILITGATGGIGRAVAYLLASKGYSLYLHYNQNEQAMKTLLKELEPFGKDYLPIRCDLGKKGDYKNIINSIFSIDGIVHTSGISHYGLFTDIQDEMVESLWDIHVSSIMYISRDLLPKMLSKQEGNIIVISSIWGQIGASMEVAYSTVKGAQIAFVKALSKELAFNGIRVNGIAPGAVDTNMMASFTQEEKTSIQGEIPMGRMARPEEIAESVLFLLSEKSSYMTGQILSLNGGWSV</sequence>
<keyword evidence="4" id="KW-1185">Reference proteome</keyword>
<dbReference type="PRINTS" id="PR00081">
    <property type="entry name" value="GDHRDH"/>
</dbReference>
<evidence type="ECO:0000256" key="2">
    <source>
        <dbReference type="ARBA" id="ARBA00023002"/>
    </source>
</evidence>
<protein>
    <submittedName>
        <fullName evidence="3">3-oxoacyl-ACP reductase</fullName>
        <ecNumber evidence="3">1.1.1.100</ecNumber>
    </submittedName>
</protein>
<dbReference type="Proteomes" id="UP000233375">
    <property type="component" value="Unassembled WGS sequence"/>
</dbReference>
<dbReference type="PANTHER" id="PTHR42879:SF2">
    <property type="entry name" value="3-OXOACYL-[ACYL-CARRIER-PROTEIN] REDUCTASE FABG"/>
    <property type="match status" value="1"/>
</dbReference>
<dbReference type="FunFam" id="3.40.50.720:FF:000173">
    <property type="entry name" value="3-oxoacyl-[acyl-carrier protein] reductase"/>
    <property type="match status" value="1"/>
</dbReference>
<dbReference type="OrthoDB" id="9803333at2"/>
<dbReference type="EC" id="1.1.1.100" evidence="3"/>
<evidence type="ECO:0000313" key="3">
    <source>
        <dbReference type="EMBL" id="PKG23141.1"/>
    </source>
</evidence>
<dbReference type="InterPro" id="IPR036291">
    <property type="entry name" value="NAD(P)-bd_dom_sf"/>
</dbReference>
<organism evidence="3 4">
    <name type="scientific">Niallia nealsonii</name>
    <dbReference type="NCBI Taxonomy" id="115979"/>
    <lineage>
        <taxon>Bacteria</taxon>
        <taxon>Bacillati</taxon>
        <taxon>Bacillota</taxon>
        <taxon>Bacilli</taxon>
        <taxon>Bacillales</taxon>
        <taxon>Bacillaceae</taxon>
        <taxon>Niallia</taxon>
    </lineage>
</organism>